<accession>A0A1G8VMR7</accession>
<keyword evidence="1" id="KW-0472">Membrane</keyword>
<evidence type="ECO:0000256" key="1">
    <source>
        <dbReference type="SAM" id="Phobius"/>
    </source>
</evidence>
<dbReference type="EMBL" id="FNFE01000001">
    <property type="protein sequence ID" value="SDJ67293.1"/>
    <property type="molecule type" value="Genomic_DNA"/>
</dbReference>
<reference evidence="3" key="1">
    <citation type="submission" date="2016-10" db="EMBL/GenBank/DDBJ databases">
        <authorList>
            <person name="Varghese N."/>
            <person name="Submissions S."/>
        </authorList>
    </citation>
    <scope>NUCLEOTIDE SEQUENCE [LARGE SCALE GENOMIC DNA]</scope>
    <source>
        <strain evidence="3">B4,CECT 8067,JCM 17497</strain>
    </source>
</reference>
<feature type="transmembrane region" description="Helical" evidence="1">
    <location>
        <begin position="40"/>
        <end position="58"/>
    </location>
</feature>
<keyword evidence="1" id="KW-1133">Transmembrane helix</keyword>
<protein>
    <submittedName>
        <fullName evidence="2">Uncharacterized protein</fullName>
    </submittedName>
</protein>
<feature type="transmembrane region" description="Helical" evidence="1">
    <location>
        <begin position="12"/>
        <end position="34"/>
    </location>
</feature>
<dbReference type="Proteomes" id="UP000198882">
    <property type="component" value="Unassembled WGS sequence"/>
</dbReference>
<dbReference type="STRING" id="1095776.SAMN04515672_1414"/>
<sequence length="74" mass="8480">MLKVPRIRRPAAFEDLFTVVTVYVLTILVLSAVLENAYREYWFIAVTALVGCWTVWAIHSVIKRSTEDGPPETR</sequence>
<name>A0A1G8VMR7_9EURY</name>
<keyword evidence="3" id="KW-1185">Reference proteome</keyword>
<dbReference type="AlphaFoldDB" id="A0A1G8VMR7"/>
<proteinExistence type="predicted"/>
<organism evidence="2 3">
    <name type="scientific">Natronorubrum texcoconense</name>
    <dbReference type="NCBI Taxonomy" id="1095776"/>
    <lineage>
        <taxon>Archaea</taxon>
        <taxon>Methanobacteriati</taxon>
        <taxon>Methanobacteriota</taxon>
        <taxon>Stenosarchaea group</taxon>
        <taxon>Halobacteria</taxon>
        <taxon>Halobacteriales</taxon>
        <taxon>Natrialbaceae</taxon>
        <taxon>Natronorubrum</taxon>
    </lineage>
</organism>
<evidence type="ECO:0000313" key="2">
    <source>
        <dbReference type="EMBL" id="SDJ67293.1"/>
    </source>
</evidence>
<keyword evidence="1" id="KW-0812">Transmembrane</keyword>
<gene>
    <name evidence="2" type="ORF">SAMN04515672_1414</name>
</gene>
<evidence type="ECO:0000313" key="3">
    <source>
        <dbReference type="Proteomes" id="UP000198882"/>
    </source>
</evidence>